<dbReference type="CDD" id="cd00291">
    <property type="entry name" value="SirA_YedF_YeeD"/>
    <property type="match status" value="1"/>
</dbReference>
<dbReference type="PROSITE" id="PS50206">
    <property type="entry name" value="RHODANESE_3"/>
    <property type="match status" value="1"/>
</dbReference>
<accession>A0A1Y3PU12</accession>
<dbReference type="Pfam" id="PF01206">
    <property type="entry name" value="TusA"/>
    <property type="match status" value="1"/>
</dbReference>
<dbReference type="Proteomes" id="UP000196475">
    <property type="component" value="Unassembled WGS sequence"/>
</dbReference>
<dbReference type="PANTHER" id="PTHR43031:SF1">
    <property type="entry name" value="PYRIDINE NUCLEOTIDE-DISULPHIDE OXIDOREDUCTASE"/>
    <property type="match status" value="1"/>
</dbReference>
<dbReference type="SMART" id="SM00450">
    <property type="entry name" value="RHOD"/>
    <property type="match status" value="1"/>
</dbReference>
<dbReference type="Pfam" id="PF00581">
    <property type="entry name" value="Rhodanese"/>
    <property type="match status" value="1"/>
</dbReference>
<dbReference type="AlphaFoldDB" id="A0A1Y3PU12"/>
<name>A0A1Y3PU12_9BACI</name>
<organism evidence="2 3">
    <name type="scientific">Bacillus thermozeamaize</name>
    <dbReference type="NCBI Taxonomy" id="230954"/>
    <lineage>
        <taxon>Bacteria</taxon>
        <taxon>Bacillati</taxon>
        <taxon>Bacillota</taxon>
        <taxon>Bacilli</taxon>
        <taxon>Bacillales</taxon>
        <taxon>Bacillaceae</taxon>
        <taxon>Bacillus</taxon>
    </lineage>
</organism>
<dbReference type="PROSITE" id="PS00380">
    <property type="entry name" value="RHODANESE_1"/>
    <property type="match status" value="1"/>
</dbReference>
<dbReference type="EMBL" id="LZRT01000010">
    <property type="protein sequence ID" value="OUM90830.1"/>
    <property type="molecule type" value="Genomic_DNA"/>
</dbReference>
<evidence type="ECO:0000313" key="3">
    <source>
        <dbReference type="Proteomes" id="UP000196475"/>
    </source>
</evidence>
<comment type="caution">
    <text evidence="2">The sequence shown here is derived from an EMBL/GenBank/DDBJ whole genome shotgun (WGS) entry which is preliminary data.</text>
</comment>
<protein>
    <recommendedName>
        <fullName evidence="1">Rhodanese domain-containing protein</fullName>
    </recommendedName>
</protein>
<dbReference type="Gene3D" id="3.30.110.40">
    <property type="entry name" value="TusA-like domain"/>
    <property type="match status" value="1"/>
</dbReference>
<proteinExistence type="predicted"/>
<evidence type="ECO:0000259" key="1">
    <source>
        <dbReference type="PROSITE" id="PS50206"/>
    </source>
</evidence>
<gene>
    <name evidence="2" type="ORF">BAA01_07615</name>
</gene>
<dbReference type="Gene3D" id="3.40.250.10">
    <property type="entry name" value="Rhodanese-like domain"/>
    <property type="match status" value="1"/>
</dbReference>
<dbReference type="FunFam" id="3.40.250.10:FF:000049">
    <property type="entry name" value="Phage shock protein E"/>
    <property type="match status" value="1"/>
</dbReference>
<dbReference type="SUPFAM" id="SSF64307">
    <property type="entry name" value="SirA-like"/>
    <property type="match status" value="1"/>
</dbReference>
<dbReference type="InterPro" id="IPR036868">
    <property type="entry name" value="TusA-like_sf"/>
</dbReference>
<sequence>MPIKANAVLDCQGLSCPMPIVRTKKAIEEMEPGQVLEIRATDRGSLADLQAWAKNTGHHYLGTREEGDIMIHYVRKADPHEVKPETKYPHTTQNEELAQKLGNENITVLDVREPAEYAFGHIPGAKSIPLGELENRLHELNPDKEIYVICRTGNRSDIAAKILDEKGFKHVRKVIPGMSQWTGPVEKDV</sequence>
<reference evidence="3" key="1">
    <citation type="submission" date="2016-06" db="EMBL/GenBank/DDBJ databases">
        <authorList>
            <person name="Nascimento L."/>
            <person name="Pereira R.V."/>
            <person name="Martins L.F."/>
            <person name="Quaggio R.B."/>
            <person name="Silva A.M."/>
            <person name="Setubal J.C."/>
        </authorList>
    </citation>
    <scope>NUCLEOTIDE SEQUENCE [LARGE SCALE GENOMIC DNA]</scope>
</reference>
<dbReference type="InterPro" id="IPR001307">
    <property type="entry name" value="Thiosulphate_STrfase_CS"/>
</dbReference>
<dbReference type="PANTHER" id="PTHR43031">
    <property type="entry name" value="FAD-DEPENDENT OXIDOREDUCTASE"/>
    <property type="match status" value="1"/>
</dbReference>
<dbReference type="CDD" id="cd00158">
    <property type="entry name" value="RHOD"/>
    <property type="match status" value="1"/>
</dbReference>
<dbReference type="InterPro" id="IPR001763">
    <property type="entry name" value="Rhodanese-like_dom"/>
</dbReference>
<feature type="domain" description="Rhodanese" evidence="1">
    <location>
        <begin position="102"/>
        <end position="187"/>
    </location>
</feature>
<dbReference type="InterPro" id="IPR050229">
    <property type="entry name" value="GlpE_sulfurtransferase"/>
</dbReference>
<dbReference type="InterPro" id="IPR001455">
    <property type="entry name" value="TusA-like"/>
</dbReference>
<dbReference type="GO" id="GO:0004792">
    <property type="term" value="F:thiosulfate-cyanide sulfurtransferase activity"/>
    <property type="evidence" value="ECO:0007669"/>
    <property type="project" value="InterPro"/>
</dbReference>
<dbReference type="PROSITE" id="PS01148">
    <property type="entry name" value="UPF0033"/>
    <property type="match status" value="1"/>
</dbReference>
<dbReference type="SUPFAM" id="SSF52821">
    <property type="entry name" value="Rhodanese/Cell cycle control phosphatase"/>
    <property type="match status" value="1"/>
</dbReference>
<evidence type="ECO:0000313" key="2">
    <source>
        <dbReference type="EMBL" id="OUM90830.1"/>
    </source>
</evidence>
<dbReference type="InterPro" id="IPR036873">
    <property type="entry name" value="Rhodanese-like_dom_sf"/>
</dbReference>